<dbReference type="EMBL" id="JANPWB010000012">
    <property type="protein sequence ID" value="KAJ1117571.1"/>
    <property type="molecule type" value="Genomic_DNA"/>
</dbReference>
<evidence type="ECO:0000256" key="1">
    <source>
        <dbReference type="SAM" id="MobiDB-lite"/>
    </source>
</evidence>
<sequence>MSLTGSPDHEPSTTSALLGDPVGGEMPPLDQNGDSRWFAVVSSRPKRWSVRPLPFKLAVRRGVRNPAFLQKADIMVLGGQEGQRANSPNLVLPAPDV</sequence>
<evidence type="ECO:0000313" key="2">
    <source>
        <dbReference type="EMBL" id="KAJ1117571.1"/>
    </source>
</evidence>
<gene>
    <name evidence="2" type="ORF">NDU88_005769</name>
</gene>
<organism evidence="2 3">
    <name type="scientific">Pleurodeles waltl</name>
    <name type="common">Iberian ribbed newt</name>
    <dbReference type="NCBI Taxonomy" id="8319"/>
    <lineage>
        <taxon>Eukaryota</taxon>
        <taxon>Metazoa</taxon>
        <taxon>Chordata</taxon>
        <taxon>Craniata</taxon>
        <taxon>Vertebrata</taxon>
        <taxon>Euteleostomi</taxon>
        <taxon>Amphibia</taxon>
        <taxon>Batrachia</taxon>
        <taxon>Caudata</taxon>
        <taxon>Salamandroidea</taxon>
        <taxon>Salamandridae</taxon>
        <taxon>Pleurodelinae</taxon>
        <taxon>Pleurodeles</taxon>
    </lineage>
</organism>
<name>A0AAV7NNR4_PLEWA</name>
<comment type="caution">
    <text evidence="2">The sequence shown here is derived from an EMBL/GenBank/DDBJ whole genome shotgun (WGS) entry which is preliminary data.</text>
</comment>
<keyword evidence="3" id="KW-1185">Reference proteome</keyword>
<feature type="region of interest" description="Disordered" evidence="1">
    <location>
        <begin position="1"/>
        <end position="34"/>
    </location>
</feature>
<reference evidence="2" key="1">
    <citation type="journal article" date="2022" name="bioRxiv">
        <title>Sequencing and chromosome-scale assembly of the giantPleurodeles waltlgenome.</title>
        <authorList>
            <person name="Brown T."/>
            <person name="Elewa A."/>
            <person name="Iarovenko S."/>
            <person name="Subramanian E."/>
            <person name="Araus A.J."/>
            <person name="Petzold A."/>
            <person name="Susuki M."/>
            <person name="Suzuki K.-i.T."/>
            <person name="Hayashi T."/>
            <person name="Toyoda A."/>
            <person name="Oliveira C."/>
            <person name="Osipova E."/>
            <person name="Leigh N.D."/>
            <person name="Simon A."/>
            <person name="Yun M.H."/>
        </authorList>
    </citation>
    <scope>NUCLEOTIDE SEQUENCE</scope>
    <source>
        <strain evidence="2">20211129_DDA</strain>
        <tissue evidence="2">Liver</tissue>
    </source>
</reference>
<accession>A0AAV7NNR4</accession>
<dbReference type="Proteomes" id="UP001066276">
    <property type="component" value="Chromosome 8"/>
</dbReference>
<proteinExistence type="predicted"/>
<protein>
    <submittedName>
        <fullName evidence="2">Uncharacterized protein</fullName>
    </submittedName>
</protein>
<dbReference type="AlphaFoldDB" id="A0AAV7NNR4"/>
<evidence type="ECO:0000313" key="3">
    <source>
        <dbReference type="Proteomes" id="UP001066276"/>
    </source>
</evidence>